<name>A0ABV7M862_9PROT</name>
<accession>A0ABV7M862</accession>
<dbReference type="InterPro" id="IPR036366">
    <property type="entry name" value="PGBDSf"/>
</dbReference>
<feature type="compositionally biased region" description="Pro residues" evidence="1">
    <location>
        <begin position="215"/>
        <end position="229"/>
    </location>
</feature>
<dbReference type="Pfam" id="PF01471">
    <property type="entry name" value="PG_binding_1"/>
    <property type="match status" value="1"/>
</dbReference>
<gene>
    <name evidence="4" type="ORF">ACFONP_02380</name>
</gene>
<comment type="caution">
    <text evidence="4">The sequence shown here is derived from an EMBL/GenBank/DDBJ whole genome shotgun (WGS) entry which is preliminary data.</text>
</comment>
<feature type="region of interest" description="Disordered" evidence="1">
    <location>
        <begin position="206"/>
        <end position="245"/>
    </location>
</feature>
<dbReference type="InterPro" id="IPR036365">
    <property type="entry name" value="PGBD-like_sf"/>
</dbReference>
<feature type="signal peptide" evidence="2">
    <location>
        <begin position="1"/>
        <end position="28"/>
    </location>
</feature>
<dbReference type="Proteomes" id="UP001595607">
    <property type="component" value="Unassembled WGS sequence"/>
</dbReference>
<dbReference type="Gene3D" id="1.10.101.10">
    <property type="entry name" value="PGBD-like superfamily/PGBD"/>
    <property type="match status" value="1"/>
</dbReference>
<keyword evidence="5" id="KW-1185">Reference proteome</keyword>
<feature type="chain" id="PRO_5045219432" evidence="2">
    <location>
        <begin position="29"/>
        <end position="245"/>
    </location>
</feature>
<evidence type="ECO:0000256" key="1">
    <source>
        <dbReference type="SAM" id="MobiDB-lite"/>
    </source>
</evidence>
<reference evidence="5" key="1">
    <citation type="journal article" date="2019" name="Int. J. Syst. Evol. Microbiol.">
        <title>The Global Catalogue of Microorganisms (GCM) 10K type strain sequencing project: providing services to taxonomists for standard genome sequencing and annotation.</title>
        <authorList>
            <consortium name="The Broad Institute Genomics Platform"/>
            <consortium name="The Broad Institute Genome Sequencing Center for Infectious Disease"/>
            <person name="Wu L."/>
            <person name="Ma J."/>
        </authorList>
    </citation>
    <scope>NUCLEOTIDE SEQUENCE [LARGE SCALE GENOMIC DNA]</scope>
    <source>
        <strain evidence="5">KCTC 22245</strain>
    </source>
</reference>
<proteinExistence type="predicted"/>
<protein>
    <submittedName>
        <fullName evidence="4">Peptidoglycan-binding protein</fullName>
    </submittedName>
</protein>
<dbReference type="RefSeq" id="WP_189572835.1">
    <property type="nucleotide sequence ID" value="NZ_BMXU01000001.1"/>
</dbReference>
<feature type="domain" description="Peptidoglycan binding-like" evidence="3">
    <location>
        <begin position="148"/>
        <end position="196"/>
    </location>
</feature>
<evidence type="ECO:0000313" key="4">
    <source>
        <dbReference type="EMBL" id="MFC3301578.1"/>
    </source>
</evidence>
<dbReference type="EMBL" id="JBHRVA010000002">
    <property type="protein sequence ID" value="MFC3301578.1"/>
    <property type="molecule type" value="Genomic_DNA"/>
</dbReference>
<evidence type="ECO:0000256" key="2">
    <source>
        <dbReference type="SAM" id="SignalP"/>
    </source>
</evidence>
<organism evidence="4 5">
    <name type="scientific">Parvularcula lutaonensis</name>
    <dbReference type="NCBI Taxonomy" id="491923"/>
    <lineage>
        <taxon>Bacteria</taxon>
        <taxon>Pseudomonadati</taxon>
        <taxon>Pseudomonadota</taxon>
        <taxon>Alphaproteobacteria</taxon>
        <taxon>Parvularculales</taxon>
        <taxon>Parvularculaceae</taxon>
        <taxon>Parvularcula</taxon>
    </lineage>
</organism>
<dbReference type="InterPro" id="IPR002477">
    <property type="entry name" value="Peptidoglycan-bd-like"/>
</dbReference>
<evidence type="ECO:0000259" key="3">
    <source>
        <dbReference type="Pfam" id="PF01471"/>
    </source>
</evidence>
<dbReference type="SUPFAM" id="SSF47090">
    <property type="entry name" value="PGBD-like"/>
    <property type="match status" value="1"/>
</dbReference>
<keyword evidence="2" id="KW-0732">Signal</keyword>
<evidence type="ECO:0000313" key="5">
    <source>
        <dbReference type="Proteomes" id="UP001595607"/>
    </source>
</evidence>
<sequence>MRNKLSKLAIGLLAATAISAAGISGAQAGDAEGRYAVKGIGLMPCQTFVQAAQAGQGPEVALAMSWLSGYLTAANMLLDGTYDLVSWQNEAILANALVQTCAALPDQPLAVAATQVIRTLGPDRVATAEQPERIVVGDNQTALYPSVVRKLQQALKDAGQNVTVDGDFGPGTRTAITAYQNARGIEATGFPDPVTLISLFAGQLPPQQAAAQPRPQQPLPQPQPQPQPQPLDMEPVKPALGGPGR</sequence>